<dbReference type="Proteomes" id="UP000240009">
    <property type="component" value="Unassembled WGS sequence"/>
</dbReference>
<accession>A0A2S8FM61</accession>
<dbReference type="EMBL" id="PUIA01000035">
    <property type="protein sequence ID" value="PQO33279.1"/>
    <property type="molecule type" value="Genomic_DNA"/>
</dbReference>
<evidence type="ECO:0000256" key="1">
    <source>
        <dbReference type="SAM" id="SignalP"/>
    </source>
</evidence>
<feature type="chain" id="PRO_5015683844" description="DUF1549 domain-containing protein" evidence="1">
    <location>
        <begin position="22"/>
        <end position="511"/>
    </location>
</feature>
<evidence type="ECO:0000313" key="4">
    <source>
        <dbReference type="EMBL" id="PQO33279.1"/>
    </source>
</evidence>
<evidence type="ECO:0000313" key="5">
    <source>
        <dbReference type="Proteomes" id="UP000240009"/>
    </source>
</evidence>
<sequence length="511" mass="57244">MKCVSLISLLVLMSPGGSVLADQPDSVVPIVNARLAGLLESNVNQSTDRSAFLRRVSLDLIGRIPTSAEAREFAASSSEQSRDEVIRRLGDSPAASKRLATFVRTLWFPQTSVSPYEYLATDTEAWIADQLNQGRPLNEIAREMISVSYAPEKSEAREVSPNRLTTPKTLIEANDHRPERMAANATGAFLGVDLSCAQCHDHPFDSYSQQQFWQTAAFFVAKSRFEDDRKWYELEIEIPDAGKSVPPALFVEDSPSQNNPRDGQLTSGREFFARWVSQADNPFFARWTVNQLWAEYFGQPLVTTQPDQVAHPVRQQALDILADGFVEHHFDLRWLAKAIVSTDAYQMQYNGATVGASDPYPYRITRGLTGPQLYESLNIAAGKPPIHSDLDSAEQLHDRQAFYQLFPAYRSVDVERSATQALSLMNGEKIAQLSDPSSNPLVQGLATAPFLSEKDCIESMYWSTLSRPPSQREWDTLRTAGFLEDDLARRDKRLGDLFWVLVNSVEFSTNH</sequence>
<gene>
    <name evidence="4" type="ORF">C5Y96_10525</name>
</gene>
<dbReference type="PANTHER" id="PTHR35889">
    <property type="entry name" value="CYCLOINULO-OLIGOSACCHARIDE FRUCTANOTRANSFERASE-RELATED"/>
    <property type="match status" value="1"/>
</dbReference>
<protein>
    <recommendedName>
        <fullName evidence="6">DUF1549 domain-containing protein</fullName>
    </recommendedName>
</protein>
<reference evidence="4 5" key="1">
    <citation type="submission" date="2018-02" db="EMBL/GenBank/DDBJ databases">
        <title>Comparative genomes isolates from brazilian mangrove.</title>
        <authorList>
            <person name="Araujo J.E."/>
            <person name="Taketani R.G."/>
            <person name="Silva M.C.P."/>
            <person name="Loureco M.V."/>
            <person name="Andreote F.D."/>
        </authorList>
    </citation>
    <scope>NUCLEOTIDE SEQUENCE [LARGE SCALE GENOMIC DNA]</scope>
    <source>
        <strain evidence="4 5">HEX-2 MGV</strain>
    </source>
</reference>
<dbReference type="PANTHER" id="PTHR35889:SF3">
    <property type="entry name" value="F-BOX DOMAIN-CONTAINING PROTEIN"/>
    <property type="match status" value="1"/>
</dbReference>
<organism evidence="4 5">
    <name type="scientific">Blastopirellula marina</name>
    <dbReference type="NCBI Taxonomy" id="124"/>
    <lineage>
        <taxon>Bacteria</taxon>
        <taxon>Pseudomonadati</taxon>
        <taxon>Planctomycetota</taxon>
        <taxon>Planctomycetia</taxon>
        <taxon>Pirellulales</taxon>
        <taxon>Pirellulaceae</taxon>
        <taxon>Blastopirellula</taxon>
    </lineage>
</organism>
<evidence type="ECO:0000259" key="3">
    <source>
        <dbReference type="Pfam" id="PF07587"/>
    </source>
</evidence>
<dbReference type="InterPro" id="IPR022655">
    <property type="entry name" value="DUF1553"/>
</dbReference>
<dbReference type="Pfam" id="PF07587">
    <property type="entry name" value="PSD1"/>
    <property type="match status" value="1"/>
</dbReference>
<dbReference type="InterPro" id="IPR011444">
    <property type="entry name" value="DUF1549"/>
</dbReference>
<name>A0A2S8FM61_9BACT</name>
<dbReference type="RefSeq" id="WP_105352896.1">
    <property type="nucleotide sequence ID" value="NZ_PUIA01000035.1"/>
</dbReference>
<feature type="domain" description="DUF1549" evidence="2">
    <location>
        <begin position="42"/>
        <end position="220"/>
    </location>
</feature>
<dbReference type="AlphaFoldDB" id="A0A2S8FM61"/>
<dbReference type="OrthoDB" id="289126at2"/>
<comment type="caution">
    <text evidence="4">The sequence shown here is derived from an EMBL/GenBank/DDBJ whole genome shotgun (WGS) entry which is preliminary data.</text>
</comment>
<dbReference type="Pfam" id="PF07583">
    <property type="entry name" value="PSCyt2"/>
    <property type="match status" value="1"/>
</dbReference>
<keyword evidence="1" id="KW-0732">Signal</keyword>
<feature type="signal peptide" evidence="1">
    <location>
        <begin position="1"/>
        <end position="21"/>
    </location>
</feature>
<evidence type="ECO:0008006" key="6">
    <source>
        <dbReference type="Google" id="ProtNLM"/>
    </source>
</evidence>
<evidence type="ECO:0000259" key="2">
    <source>
        <dbReference type="Pfam" id="PF07583"/>
    </source>
</evidence>
<feature type="domain" description="DUF1553" evidence="3">
    <location>
        <begin position="269"/>
        <end position="359"/>
    </location>
</feature>
<proteinExistence type="predicted"/>